<organism evidence="1">
    <name type="scientific">Arion vulgaris</name>
    <dbReference type="NCBI Taxonomy" id="1028688"/>
    <lineage>
        <taxon>Eukaryota</taxon>
        <taxon>Metazoa</taxon>
        <taxon>Spiralia</taxon>
        <taxon>Lophotrochozoa</taxon>
        <taxon>Mollusca</taxon>
        <taxon>Gastropoda</taxon>
        <taxon>Heterobranchia</taxon>
        <taxon>Euthyneura</taxon>
        <taxon>Panpulmonata</taxon>
        <taxon>Eupulmonata</taxon>
        <taxon>Stylommatophora</taxon>
        <taxon>Helicina</taxon>
        <taxon>Arionoidea</taxon>
        <taxon>Arionidae</taxon>
        <taxon>Arion</taxon>
    </lineage>
</organism>
<protein>
    <submittedName>
        <fullName evidence="1">Uncharacterized protein</fullName>
    </submittedName>
</protein>
<gene>
    <name evidence="1" type="primary">ORF3073</name>
</gene>
<dbReference type="EMBL" id="HACG01001226">
    <property type="protein sequence ID" value="CEK48091.1"/>
    <property type="molecule type" value="Transcribed_RNA"/>
</dbReference>
<feature type="non-terminal residue" evidence="1">
    <location>
        <position position="1"/>
    </location>
</feature>
<evidence type="ECO:0000313" key="1">
    <source>
        <dbReference type="EMBL" id="CEK48091.1"/>
    </source>
</evidence>
<reference evidence="1" key="1">
    <citation type="submission" date="2014-12" db="EMBL/GenBank/DDBJ databases">
        <title>Insight into the proteome of Arion vulgaris.</title>
        <authorList>
            <person name="Aradska J."/>
            <person name="Bulat T."/>
            <person name="Smidak R."/>
            <person name="Sarate P."/>
            <person name="Gangsoo J."/>
            <person name="Sialana F."/>
            <person name="Bilban M."/>
            <person name="Lubec G."/>
        </authorList>
    </citation>
    <scope>NUCLEOTIDE SEQUENCE</scope>
    <source>
        <tissue evidence="1">Skin</tissue>
    </source>
</reference>
<proteinExistence type="predicted"/>
<name>A0A0B6XX22_9EUPU</name>
<feature type="non-terminal residue" evidence="1">
    <location>
        <position position="107"/>
    </location>
</feature>
<accession>A0A0B6XX22</accession>
<dbReference type="AlphaFoldDB" id="A0A0B6XX22"/>
<sequence length="107" mass="11868">FRGRLCPDGVLASAVRRVQRVSRREALSNQRGASSSDRVKLVLAFHPHGSLVRRVLFRRLSILQSGPDTRSVFQHCPLVACRRDGGLKDVLVHSCLRPSVQGHFGTV</sequence>